<feature type="region of interest" description="Disordered" evidence="6">
    <location>
        <begin position="110"/>
        <end position="137"/>
    </location>
</feature>
<dbReference type="GO" id="GO:0045893">
    <property type="term" value="P:positive regulation of DNA-templated transcription"/>
    <property type="evidence" value="ECO:0007669"/>
    <property type="project" value="InterPro"/>
</dbReference>
<gene>
    <name evidence="8" type="ORF">OPV22_019476</name>
</gene>
<dbReference type="PROSITE" id="PS51294">
    <property type="entry name" value="HTH_MYB"/>
    <property type="match status" value="1"/>
</dbReference>
<dbReference type="Pfam" id="PF00249">
    <property type="entry name" value="Myb_DNA-binding"/>
    <property type="match status" value="1"/>
</dbReference>
<dbReference type="Gene3D" id="1.10.10.60">
    <property type="entry name" value="Homeodomain-like"/>
    <property type="match status" value="1"/>
</dbReference>
<comment type="subcellular location">
    <subcellularLocation>
        <location evidence="1">Nucleus</location>
    </subcellularLocation>
</comment>
<keyword evidence="3" id="KW-0238">DNA-binding</keyword>
<protein>
    <recommendedName>
        <fullName evidence="7">HTH myb-type domain-containing protein</fullName>
    </recommendedName>
</protein>
<dbReference type="InterPro" id="IPR044825">
    <property type="entry name" value="GLK1/2-like"/>
</dbReference>
<organism evidence="8 9">
    <name type="scientific">Ensete ventricosum</name>
    <name type="common">Abyssinian banana</name>
    <name type="synonym">Musa ensete</name>
    <dbReference type="NCBI Taxonomy" id="4639"/>
    <lineage>
        <taxon>Eukaryota</taxon>
        <taxon>Viridiplantae</taxon>
        <taxon>Streptophyta</taxon>
        <taxon>Embryophyta</taxon>
        <taxon>Tracheophyta</taxon>
        <taxon>Spermatophyta</taxon>
        <taxon>Magnoliopsida</taxon>
        <taxon>Liliopsida</taxon>
        <taxon>Zingiberales</taxon>
        <taxon>Musaceae</taxon>
        <taxon>Ensete</taxon>
    </lineage>
</organism>
<dbReference type="NCBIfam" id="TIGR01557">
    <property type="entry name" value="myb_SHAQKYF"/>
    <property type="match status" value="1"/>
</dbReference>
<dbReference type="SUPFAM" id="SSF46689">
    <property type="entry name" value="Homeodomain-like"/>
    <property type="match status" value="1"/>
</dbReference>
<reference evidence="8 9" key="1">
    <citation type="submission" date="2022-12" db="EMBL/GenBank/DDBJ databases">
        <title>Chromosome-scale assembly of the Ensete ventricosum genome.</title>
        <authorList>
            <person name="Dussert Y."/>
            <person name="Stocks J."/>
            <person name="Wendawek A."/>
            <person name="Woldeyes F."/>
            <person name="Nichols R.A."/>
            <person name="Borrell J.S."/>
        </authorList>
    </citation>
    <scope>NUCLEOTIDE SEQUENCE [LARGE SCALE GENOMIC DNA]</scope>
    <source>
        <strain evidence="9">cv. Maze</strain>
        <tissue evidence="8">Seeds</tissue>
    </source>
</reference>
<dbReference type="EMBL" id="JAQQAF010000006">
    <property type="protein sequence ID" value="KAJ8475749.1"/>
    <property type="molecule type" value="Genomic_DNA"/>
</dbReference>
<evidence type="ECO:0000256" key="3">
    <source>
        <dbReference type="ARBA" id="ARBA00023125"/>
    </source>
</evidence>
<dbReference type="InterPro" id="IPR006447">
    <property type="entry name" value="Myb_dom_plants"/>
</dbReference>
<evidence type="ECO:0000256" key="2">
    <source>
        <dbReference type="ARBA" id="ARBA00023015"/>
    </source>
</evidence>
<evidence type="ECO:0000256" key="4">
    <source>
        <dbReference type="ARBA" id="ARBA00023163"/>
    </source>
</evidence>
<dbReference type="PANTHER" id="PTHR31312">
    <property type="entry name" value="TRANSCRIPTION ACTIVATOR GLK1"/>
    <property type="match status" value="1"/>
</dbReference>
<dbReference type="AlphaFoldDB" id="A0AAV8QMM7"/>
<dbReference type="GO" id="GO:0005634">
    <property type="term" value="C:nucleus"/>
    <property type="evidence" value="ECO:0007669"/>
    <property type="project" value="UniProtKB-SubCell"/>
</dbReference>
<comment type="caution">
    <text evidence="8">The sequence shown here is derived from an EMBL/GenBank/DDBJ whole genome shotgun (WGS) entry which is preliminary data.</text>
</comment>
<accession>A0AAV8QMM7</accession>
<keyword evidence="5" id="KW-0539">Nucleus</keyword>
<sequence>MLAVEHLRGSNGDEGEGAMGSLAVVDDFVDGSLFEDISFGDLFVGMDDGDVLPDLELEPAEILVDFSGSAEGLFRVDAATQDVVEEERNACHRVEVASGMVEEDPIFVTATSPEGDRGRKSSAAASSMKGSQGKRKAKVDWTPELHRRFVQAVEQLGIDKAVPSRILELMGIDCLTRHNIASHLQKYRSQRKNLLARQAEAASWSRRRQMYAAGTGAKRGANPWLAPTIVLPPLPAQAFLPPLHVWGHPAAAEPPLIHMWHFPPPPDPSYCHHHSQSGSREGWVAMTQGTPCLPQPMAAAGFAAPHVAGTVPHPMYRPVPPAPPMSKRQESTSLLQLDAAHPTKESIDAAIGDVLAEPWLPLPLRLKPPSLDSVLAELQKQGVSKVPPAASG</sequence>
<dbReference type="FunFam" id="1.10.10.60:FF:000007">
    <property type="entry name" value="Two-component response regulator"/>
    <property type="match status" value="1"/>
</dbReference>
<keyword evidence="9" id="KW-1185">Reference proteome</keyword>
<evidence type="ECO:0000259" key="7">
    <source>
        <dbReference type="PROSITE" id="PS51294"/>
    </source>
</evidence>
<evidence type="ECO:0000256" key="6">
    <source>
        <dbReference type="SAM" id="MobiDB-lite"/>
    </source>
</evidence>
<keyword evidence="2" id="KW-0805">Transcription regulation</keyword>
<dbReference type="InterPro" id="IPR001005">
    <property type="entry name" value="SANT/Myb"/>
</dbReference>
<dbReference type="InterPro" id="IPR017930">
    <property type="entry name" value="Myb_dom"/>
</dbReference>
<keyword evidence="4" id="KW-0804">Transcription</keyword>
<evidence type="ECO:0000256" key="1">
    <source>
        <dbReference type="ARBA" id="ARBA00004123"/>
    </source>
</evidence>
<dbReference type="GO" id="GO:0003700">
    <property type="term" value="F:DNA-binding transcription factor activity"/>
    <property type="evidence" value="ECO:0007669"/>
    <property type="project" value="InterPro"/>
</dbReference>
<feature type="domain" description="HTH myb-type" evidence="7">
    <location>
        <begin position="133"/>
        <end position="192"/>
    </location>
</feature>
<dbReference type="Proteomes" id="UP001222027">
    <property type="component" value="Unassembled WGS sequence"/>
</dbReference>
<dbReference type="GO" id="GO:0000976">
    <property type="term" value="F:transcription cis-regulatory region binding"/>
    <property type="evidence" value="ECO:0007669"/>
    <property type="project" value="TreeGrafter"/>
</dbReference>
<dbReference type="InterPro" id="IPR009057">
    <property type="entry name" value="Homeodomain-like_sf"/>
</dbReference>
<evidence type="ECO:0000313" key="8">
    <source>
        <dbReference type="EMBL" id="KAJ8475749.1"/>
    </source>
</evidence>
<evidence type="ECO:0000313" key="9">
    <source>
        <dbReference type="Proteomes" id="UP001222027"/>
    </source>
</evidence>
<name>A0AAV8QMM7_ENSVE</name>
<proteinExistence type="predicted"/>
<evidence type="ECO:0000256" key="5">
    <source>
        <dbReference type="ARBA" id="ARBA00023242"/>
    </source>
</evidence>
<dbReference type="PANTHER" id="PTHR31312:SF1">
    <property type="entry name" value="TRANSCRIPTION ACTIVATOR GLK1"/>
    <property type="match status" value="1"/>
</dbReference>